<dbReference type="Gene3D" id="1.10.3350.20">
    <property type="entry name" value="Tmem141 protein family"/>
    <property type="match status" value="1"/>
</dbReference>
<evidence type="ECO:0000256" key="2">
    <source>
        <dbReference type="SAM" id="Phobius"/>
    </source>
</evidence>
<evidence type="ECO:0000256" key="1">
    <source>
        <dbReference type="SAM" id="MobiDB-lite"/>
    </source>
</evidence>
<dbReference type="Proteomes" id="UP000193411">
    <property type="component" value="Unassembled WGS sequence"/>
</dbReference>
<keyword evidence="2" id="KW-1133">Transmembrane helix</keyword>
<reference evidence="3 4" key="1">
    <citation type="submission" date="2016-07" db="EMBL/GenBank/DDBJ databases">
        <title>Pervasive Adenine N6-methylation of Active Genes in Fungi.</title>
        <authorList>
            <consortium name="DOE Joint Genome Institute"/>
            <person name="Mondo S.J."/>
            <person name="Dannebaum R.O."/>
            <person name="Kuo R.C."/>
            <person name="Labutti K."/>
            <person name="Haridas S."/>
            <person name="Kuo A."/>
            <person name="Salamov A."/>
            <person name="Ahrendt S.R."/>
            <person name="Lipzen A."/>
            <person name="Sullivan W."/>
            <person name="Andreopoulos W.B."/>
            <person name="Clum A."/>
            <person name="Lindquist E."/>
            <person name="Daum C."/>
            <person name="Ramamoorthy G.K."/>
            <person name="Gryganskyi A."/>
            <person name="Culley D."/>
            <person name="Magnuson J.K."/>
            <person name="James T.Y."/>
            <person name="O'Malley M.A."/>
            <person name="Stajich J.E."/>
            <person name="Spatafora J.W."/>
            <person name="Visel A."/>
            <person name="Grigoriev I.V."/>
        </authorList>
    </citation>
    <scope>NUCLEOTIDE SEQUENCE [LARGE SCALE GENOMIC DNA]</scope>
    <source>
        <strain evidence="3 4">PL171</strain>
    </source>
</reference>
<keyword evidence="2" id="KW-0472">Membrane</keyword>
<accession>A0A1Y2HMK2</accession>
<feature type="region of interest" description="Disordered" evidence="1">
    <location>
        <begin position="1"/>
        <end position="35"/>
    </location>
</feature>
<feature type="compositionally biased region" description="Pro residues" evidence="1">
    <location>
        <begin position="1"/>
        <end position="17"/>
    </location>
</feature>
<proteinExistence type="predicted"/>
<keyword evidence="4" id="KW-1185">Reference proteome</keyword>
<evidence type="ECO:0000313" key="3">
    <source>
        <dbReference type="EMBL" id="ORZ34322.1"/>
    </source>
</evidence>
<comment type="caution">
    <text evidence="3">The sequence shown here is derived from an EMBL/GenBank/DDBJ whole genome shotgun (WGS) entry which is preliminary data.</text>
</comment>
<dbReference type="InterPro" id="IPR038259">
    <property type="entry name" value="Tmem141_sf"/>
</dbReference>
<evidence type="ECO:0000313" key="4">
    <source>
        <dbReference type="Proteomes" id="UP000193411"/>
    </source>
</evidence>
<dbReference type="OrthoDB" id="10455776at2759"/>
<feature type="transmembrane region" description="Helical" evidence="2">
    <location>
        <begin position="83"/>
        <end position="104"/>
    </location>
</feature>
<name>A0A1Y2HMK2_9FUNG</name>
<organism evidence="3 4">
    <name type="scientific">Catenaria anguillulae PL171</name>
    <dbReference type="NCBI Taxonomy" id="765915"/>
    <lineage>
        <taxon>Eukaryota</taxon>
        <taxon>Fungi</taxon>
        <taxon>Fungi incertae sedis</taxon>
        <taxon>Blastocladiomycota</taxon>
        <taxon>Blastocladiomycetes</taxon>
        <taxon>Blastocladiales</taxon>
        <taxon>Catenariaceae</taxon>
        <taxon>Catenaria</taxon>
    </lineage>
</organism>
<dbReference type="AlphaFoldDB" id="A0A1Y2HMK2"/>
<sequence>MNPPHPPPDNPLAPAPPATDRDQFGAQTGRGGSLRDRIAHENPHLVPMKKCQELAMMEGYKYLGGAAVGTFVVAKLAKVSPNAAVASAAGAGVLVGFFAAALNFQLCSTTLGRDLHAAVYSTTVDSAGPAESRFAVDRNASQAPPGSLSVPLAVAVEERRN</sequence>
<keyword evidence="2" id="KW-0812">Transmembrane</keyword>
<dbReference type="EMBL" id="MCFL01000029">
    <property type="protein sequence ID" value="ORZ34322.1"/>
    <property type="molecule type" value="Genomic_DNA"/>
</dbReference>
<gene>
    <name evidence="3" type="ORF">BCR44DRAFT_26194</name>
</gene>
<protein>
    <submittedName>
        <fullName evidence="3">Uncharacterized protein</fullName>
    </submittedName>
</protein>